<dbReference type="InterPro" id="IPR001128">
    <property type="entry name" value="Cyt_P450"/>
</dbReference>
<keyword evidence="5" id="KW-0560">Oxidoreductase</keyword>
<evidence type="ECO:0000256" key="3">
    <source>
        <dbReference type="ARBA" id="ARBA00022617"/>
    </source>
</evidence>
<dbReference type="CDD" id="cd11054">
    <property type="entry name" value="CYP24A1-like"/>
    <property type="match status" value="1"/>
</dbReference>
<keyword evidence="6" id="KW-0408">Iron</keyword>
<dbReference type="SUPFAM" id="SSF48264">
    <property type="entry name" value="Cytochrome P450"/>
    <property type="match status" value="1"/>
</dbReference>
<gene>
    <name evidence="9" type="primary">LOC102807003</name>
</gene>
<dbReference type="PANTHER" id="PTHR24279">
    <property type="entry name" value="CYTOCHROME P450"/>
    <property type="match status" value="1"/>
</dbReference>
<keyword evidence="8" id="KW-1185">Reference proteome</keyword>
<dbReference type="InterPro" id="IPR050479">
    <property type="entry name" value="CYP11_CYP27_families"/>
</dbReference>
<keyword evidence="7" id="KW-0503">Monooxygenase</keyword>
<comment type="similarity">
    <text evidence="2">Belongs to the cytochrome P450 family.</text>
</comment>
<sequence>MAHLRGYNRVIGIVRTTNWTNRKVTTITSTRAGDHVVKTTHYANARPFKEIPGPRPLPVIGTAYEYLPFGPYTFETMYEHAMFDKQKKYGNIWKEPMLGRPAVFVVRPKDIETMFRNDGNMPKRTPLDAITRVRKMAGLSLGLGNMQGKEWRRVRSSVQRYVLRPKEISKFHQDLDVVAEDFIQLMKELLVENGEVPDFQNEVYKWALESVCFIALETRLGSLSPHMDANTRMIIDNTHAFFETMGKLTYSAGLHKIISTPTWRTFVKSHEILYRMIKKPIDAIIHLINEGKIDKGEKKFLVTLLSMEDISYEDVMISAYELITGGIETTTHALIFNLYNLATNPEKQKKLHEELVGDTNQEMRYLKACIKETFRLFPLTLGNTRDTSKDMVLCGYQIPAGLVRNFKIEWHHGEMGMTFCVLHKPNMPARFNFIERSPSERPMDP</sequence>
<dbReference type="RefSeq" id="XP_006812260.1">
    <property type="nucleotide sequence ID" value="XM_006812197.1"/>
</dbReference>
<organism evidence="8 9">
    <name type="scientific">Saccoglossus kowalevskii</name>
    <name type="common">Acorn worm</name>
    <dbReference type="NCBI Taxonomy" id="10224"/>
    <lineage>
        <taxon>Eukaryota</taxon>
        <taxon>Metazoa</taxon>
        <taxon>Hemichordata</taxon>
        <taxon>Enteropneusta</taxon>
        <taxon>Harrimaniidae</taxon>
        <taxon>Saccoglossus</taxon>
    </lineage>
</organism>
<reference evidence="9" key="1">
    <citation type="submission" date="2025-08" db="UniProtKB">
        <authorList>
            <consortium name="RefSeq"/>
        </authorList>
    </citation>
    <scope>IDENTIFICATION</scope>
    <source>
        <tissue evidence="9">Testes</tissue>
    </source>
</reference>
<evidence type="ECO:0000256" key="6">
    <source>
        <dbReference type="ARBA" id="ARBA00023004"/>
    </source>
</evidence>
<dbReference type="Proteomes" id="UP000694865">
    <property type="component" value="Unplaced"/>
</dbReference>
<dbReference type="Gene3D" id="1.10.630.10">
    <property type="entry name" value="Cytochrome P450"/>
    <property type="match status" value="1"/>
</dbReference>
<dbReference type="Pfam" id="PF00067">
    <property type="entry name" value="p450"/>
    <property type="match status" value="1"/>
</dbReference>
<accession>A0ABM0LWW9</accession>
<keyword evidence="4" id="KW-0479">Metal-binding</keyword>
<evidence type="ECO:0000256" key="4">
    <source>
        <dbReference type="ARBA" id="ARBA00022723"/>
    </source>
</evidence>
<dbReference type="GeneID" id="102807003"/>
<comment type="cofactor">
    <cofactor evidence="1">
        <name>heme</name>
        <dbReference type="ChEBI" id="CHEBI:30413"/>
    </cofactor>
</comment>
<protein>
    <submittedName>
        <fullName evidence="9">Probable cytochrome P450 CYP44-like</fullName>
    </submittedName>
</protein>
<evidence type="ECO:0000256" key="5">
    <source>
        <dbReference type="ARBA" id="ARBA00023002"/>
    </source>
</evidence>
<keyword evidence="3" id="KW-0349">Heme</keyword>
<dbReference type="InterPro" id="IPR036396">
    <property type="entry name" value="Cyt_P450_sf"/>
</dbReference>
<dbReference type="PANTHER" id="PTHR24279:SF120">
    <property type="entry name" value="CYTOCHROME P450"/>
    <property type="match status" value="1"/>
</dbReference>
<evidence type="ECO:0000256" key="1">
    <source>
        <dbReference type="ARBA" id="ARBA00001971"/>
    </source>
</evidence>
<evidence type="ECO:0000313" key="9">
    <source>
        <dbReference type="RefSeq" id="XP_006812260.1"/>
    </source>
</evidence>
<evidence type="ECO:0000313" key="8">
    <source>
        <dbReference type="Proteomes" id="UP000694865"/>
    </source>
</evidence>
<evidence type="ECO:0000256" key="7">
    <source>
        <dbReference type="ARBA" id="ARBA00023033"/>
    </source>
</evidence>
<evidence type="ECO:0000256" key="2">
    <source>
        <dbReference type="ARBA" id="ARBA00010617"/>
    </source>
</evidence>
<name>A0ABM0LWW9_SACKO</name>
<proteinExistence type="inferred from homology"/>